<proteinExistence type="predicted"/>
<dbReference type="AlphaFoldDB" id="A0A3N6P974"/>
<sequence length="297" mass="31919">MFKLLSTSKSLFRGLSLLPVATLSLLSLGTITSKPVQAAAFNNGSFESDFTSWMTTGDVSTVGTFNNFDPTDSSFQALLTTATTWRDDDNVGDGEYNFSGTDATIATINDAQLQAFLGLENDALQIDTPITAMTGIQLDSKEGSAIKQSFSFEHDFNLSFDWKFLTNDGNTTSLFSLPSDRAIVTIFDGTNTVIETFAQSEGDFPAPGSLTSPEFEKKSQGTFSTFLAAGDYTVGIAVYDLDGTDKTSALLVDNVRVESSEKPKPVPEPLSTLGLLAVGACIACYKKRQQNTQTSKQ</sequence>
<dbReference type="RefSeq" id="WP_124155743.1">
    <property type="nucleotide sequence ID" value="NZ_CAWOLW010000355.1"/>
</dbReference>
<evidence type="ECO:0000313" key="1">
    <source>
        <dbReference type="EMBL" id="RQH20372.1"/>
    </source>
</evidence>
<keyword evidence="2" id="KW-1185">Reference proteome</keyword>
<gene>
    <name evidence="1" type="ORF">D5R40_32055</name>
</gene>
<dbReference type="OrthoDB" id="466514at2"/>
<comment type="caution">
    <text evidence="1">The sequence shown here is derived from an EMBL/GenBank/DDBJ whole genome shotgun (WGS) entry which is preliminary data.</text>
</comment>
<evidence type="ECO:0000313" key="2">
    <source>
        <dbReference type="Proteomes" id="UP000269154"/>
    </source>
</evidence>
<dbReference type="Proteomes" id="UP000269154">
    <property type="component" value="Unassembled WGS sequence"/>
</dbReference>
<name>A0A3N6P974_9CYAN</name>
<dbReference type="EMBL" id="RCBY01000418">
    <property type="protein sequence ID" value="RQH20372.1"/>
    <property type="molecule type" value="Genomic_DNA"/>
</dbReference>
<organism evidence="1 2">
    <name type="scientific">Okeania hirsuta</name>
    <dbReference type="NCBI Taxonomy" id="1458930"/>
    <lineage>
        <taxon>Bacteria</taxon>
        <taxon>Bacillati</taxon>
        <taxon>Cyanobacteriota</taxon>
        <taxon>Cyanophyceae</taxon>
        <taxon>Oscillatoriophycideae</taxon>
        <taxon>Oscillatoriales</taxon>
        <taxon>Microcoleaceae</taxon>
        <taxon>Okeania</taxon>
    </lineage>
</organism>
<reference evidence="1 2" key="1">
    <citation type="journal article" date="2018" name="ACS Chem. Biol.">
        <title>Ketoreductase domain dysfunction expands chemodiversity: malyngamide biosynthesis in the cyanobacterium Okeania hirsuta.</title>
        <authorList>
            <person name="Moss N.A."/>
            <person name="Leao T."/>
            <person name="Rankin M."/>
            <person name="McCullough T.M."/>
            <person name="Qu P."/>
            <person name="Korobeynikov A."/>
            <person name="Smith J.L."/>
            <person name="Gerwick L."/>
            <person name="Gerwick W.H."/>
        </authorList>
    </citation>
    <scope>NUCLEOTIDE SEQUENCE [LARGE SCALE GENOMIC DNA]</scope>
    <source>
        <strain evidence="1 2">PAB10Feb10-1</strain>
    </source>
</reference>
<protein>
    <recommendedName>
        <fullName evidence="3">PEP-CTERM sorting domain-containing protein</fullName>
    </recommendedName>
</protein>
<evidence type="ECO:0008006" key="3">
    <source>
        <dbReference type="Google" id="ProtNLM"/>
    </source>
</evidence>
<accession>A0A3N6P974</accession>